<gene>
    <name evidence="3" type="ORF">JoomaDRAFT_2588</name>
</gene>
<dbReference type="RefSeq" id="WP_008613102.1">
    <property type="nucleotide sequence ID" value="NZ_JH651379.1"/>
</dbReference>
<keyword evidence="1" id="KW-0597">Phosphoprotein</keyword>
<dbReference type="Gene3D" id="1.20.120.160">
    <property type="entry name" value="HPT domain"/>
    <property type="match status" value="1"/>
</dbReference>
<keyword evidence="4" id="KW-1185">Reference proteome</keyword>
<feature type="modified residue" description="Phosphohistidine" evidence="1">
    <location>
        <position position="54"/>
    </location>
</feature>
<dbReference type="EMBL" id="JH651379">
    <property type="protein sequence ID" value="EIJ39562.1"/>
    <property type="molecule type" value="Genomic_DNA"/>
</dbReference>
<evidence type="ECO:0000313" key="3">
    <source>
        <dbReference type="EMBL" id="EIJ39562.1"/>
    </source>
</evidence>
<evidence type="ECO:0000256" key="1">
    <source>
        <dbReference type="PROSITE-ProRule" id="PRU00110"/>
    </source>
</evidence>
<dbReference type="GO" id="GO:0004672">
    <property type="term" value="F:protein kinase activity"/>
    <property type="evidence" value="ECO:0007669"/>
    <property type="project" value="UniProtKB-ARBA"/>
</dbReference>
<dbReference type="InterPro" id="IPR036641">
    <property type="entry name" value="HPT_dom_sf"/>
</dbReference>
<feature type="domain" description="HPt" evidence="2">
    <location>
        <begin position="15"/>
        <end position="109"/>
    </location>
</feature>
<dbReference type="PROSITE" id="PS50894">
    <property type="entry name" value="HPT"/>
    <property type="match status" value="1"/>
</dbReference>
<accession>I3C7G9</accession>
<dbReference type="Proteomes" id="UP000004690">
    <property type="component" value="Unassembled WGS sequence"/>
</dbReference>
<protein>
    <submittedName>
        <fullName evidence="3">HPt domain-containing protein</fullName>
    </submittedName>
</protein>
<dbReference type="GO" id="GO:0000160">
    <property type="term" value="P:phosphorelay signal transduction system"/>
    <property type="evidence" value="ECO:0007669"/>
    <property type="project" value="InterPro"/>
</dbReference>
<dbReference type="AlphaFoldDB" id="I3C7G9"/>
<dbReference type="Pfam" id="PF01627">
    <property type="entry name" value="Hpt"/>
    <property type="match status" value="1"/>
</dbReference>
<dbReference type="eggNOG" id="COG2198">
    <property type="taxonomic scope" value="Bacteria"/>
</dbReference>
<proteinExistence type="predicted"/>
<organism evidence="3 4">
    <name type="scientific">Galbibacter orientalis DSM 19592</name>
    <dbReference type="NCBI Taxonomy" id="926559"/>
    <lineage>
        <taxon>Bacteria</taxon>
        <taxon>Pseudomonadati</taxon>
        <taxon>Bacteroidota</taxon>
        <taxon>Flavobacteriia</taxon>
        <taxon>Flavobacteriales</taxon>
        <taxon>Flavobacteriaceae</taxon>
        <taxon>Galbibacter</taxon>
    </lineage>
</organism>
<evidence type="ECO:0000313" key="4">
    <source>
        <dbReference type="Proteomes" id="UP000004690"/>
    </source>
</evidence>
<sequence>MKYSLDKLNELSGGDNEFNASVIETFLLETPEDLAKLQKSVSNKEFDLIYQFAHKIKPNADLLGIETVREHMLAMEGHARGDKDIDAINSLLKEAESELQNAFSEFKAYLR</sequence>
<evidence type="ECO:0000259" key="2">
    <source>
        <dbReference type="PROSITE" id="PS50894"/>
    </source>
</evidence>
<reference evidence="3 4" key="1">
    <citation type="submission" date="2012-02" db="EMBL/GenBank/DDBJ databases">
        <title>Improved High-Quality Draft genome of Joostella marina DSM 19592.</title>
        <authorList>
            <consortium name="US DOE Joint Genome Institute (JGI-PGF)"/>
            <person name="Lucas S."/>
            <person name="Copeland A."/>
            <person name="Lapidus A."/>
            <person name="Bruce D."/>
            <person name="Goodwin L."/>
            <person name="Pitluck S."/>
            <person name="Peters L."/>
            <person name="Chertkov O."/>
            <person name="Ovchinnikova G."/>
            <person name="Kyrpides N."/>
            <person name="Mavromatis K."/>
            <person name="Detter J.C."/>
            <person name="Han C."/>
            <person name="Land M."/>
            <person name="Hauser L."/>
            <person name="Markowitz V."/>
            <person name="Cheng J.-F."/>
            <person name="Hugenholtz P."/>
            <person name="Woyke T."/>
            <person name="Wu D."/>
            <person name="Tindall B."/>
            <person name="Brambilla E."/>
            <person name="Klenk H.-P."/>
            <person name="Eisen J.A."/>
        </authorList>
    </citation>
    <scope>NUCLEOTIDE SEQUENCE [LARGE SCALE GENOMIC DNA]</scope>
    <source>
        <strain evidence="3 4">DSM 19592</strain>
    </source>
</reference>
<dbReference type="HOGENOM" id="CLU_157042_0_0_10"/>
<dbReference type="STRING" id="926559.JoomaDRAFT_2588"/>
<dbReference type="SUPFAM" id="SSF47226">
    <property type="entry name" value="Histidine-containing phosphotransfer domain, HPT domain"/>
    <property type="match status" value="1"/>
</dbReference>
<dbReference type="InterPro" id="IPR008207">
    <property type="entry name" value="Sig_transdc_His_kin_Hpt_dom"/>
</dbReference>
<name>I3C7G9_9FLAO</name>
<dbReference type="OrthoDB" id="7478530at2"/>